<proteinExistence type="predicted"/>
<feature type="compositionally biased region" description="Low complexity" evidence="1">
    <location>
        <begin position="64"/>
        <end position="77"/>
    </location>
</feature>
<feature type="region of interest" description="Disordered" evidence="1">
    <location>
        <begin position="152"/>
        <end position="172"/>
    </location>
</feature>
<protein>
    <submittedName>
        <fullName evidence="4">Testis-and ovary-specific PAZ domain-containing protein 1</fullName>
    </submittedName>
</protein>
<organism evidence="4">
    <name type="scientific">Anthurium amnicola</name>
    <dbReference type="NCBI Taxonomy" id="1678845"/>
    <lineage>
        <taxon>Eukaryota</taxon>
        <taxon>Viridiplantae</taxon>
        <taxon>Streptophyta</taxon>
        <taxon>Embryophyta</taxon>
        <taxon>Tracheophyta</taxon>
        <taxon>Spermatophyta</taxon>
        <taxon>Magnoliopsida</taxon>
        <taxon>Liliopsida</taxon>
        <taxon>Araceae</taxon>
        <taxon>Pothoideae</taxon>
        <taxon>Potheae</taxon>
        <taxon>Anthurium</taxon>
    </lineage>
</organism>
<reference evidence="4" key="1">
    <citation type="submission" date="2015-07" db="EMBL/GenBank/DDBJ databases">
        <title>Transcriptome Assembly of Anthurium amnicola.</title>
        <authorList>
            <person name="Suzuki J."/>
        </authorList>
    </citation>
    <scope>NUCLEOTIDE SEQUENCE</scope>
</reference>
<dbReference type="EMBL" id="GDJX01019820">
    <property type="protein sequence ID" value="JAT48116.1"/>
    <property type="molecule type" value="Transcribed_RNA"/>
</dbReference>
<accession>A0A1D1ZLF2</accession>
<evidence type="ECO:0000256" key="1">
    <source>
        <dbReference type="SAM" id="MobiDB-lite"/>
    </source>
</evidence>
<evidence type="ECO:0000313" key="4">
    <source>
        <dbReference type="EMBL" id="JAT67810.1"/>
    </source>
</evidence>
<dbReference type="AlphaFoldDB" id="A0A1D1ZLF2"/>
<evidence type="ECO:0000313" key="3">
    <source>
        <dbReference type="EMBL" id="JAT53263.1"/>
    </source>
</evidence>
<dbReference type="PANTHER" id="PTHR35297:SF2">
    <property type="entry name" value="PROTEIN, PUTATIVE-RELATED"/>
    <property type="match status" value="1"/>
</dbReference>
<name>A0A1D1ZLF2_9ARAE</name>
<feature type="compositionally biased region" description="Acidic residues" evidence="1">
    <location>
        <begin position="45"/>
        <end position="55"/>
    </location>
</feature>
<dbReference type="EMBL" id="GDJX01014673">
    <property type="protein sequence ID" value="JAT53263.1"/>
    <property type="molecule type" value="Transcribed_RNA"/>
</dbReference>
<sequence length="172" mass="17867">MQRQSLGSPAGKHLPPPIHVAEDDDDADGKKKRKKKAGGGAAGAEIDDDGEDDEVKPERPIRRSSGGTVAASASSATGSVERSIHLIPVLTFLCFLVLYLCSHDPSATDMTDLGSAGRLLDHTASRAEIGRYSAGSGGGVAAAVRGHRSLKELERTRRGGGGGSRKLGRRTA</sequence>
<evidence type="ECO:0000313" key="2">
    <source>
        <dbReference type="EMBL" id="JAT48116.1"/>
    </source>
</evidence>
<gene>
    <name evidence="4" type="primary">TOPAZ1_5</name>
    <name evidence="2" type="synonym">TOPAZ1_1</name>
    <name evidence="3" type="synonym">TOPAZ1_6</name>
    <name evidence="4" type="ORF">g.77818</name>
    <name evidence="2" type="ORF">g.77820</name>
    <name evidence="3" type="ORF">g.77822</name>
</gene>
<feature type="region of interest" description="Disordered" evidence="1">
    <location>
        <begin position="1"/>
        <end position="77"/>
    </location>
</feature>
<dbReference type="EMBL" id="GDJX01000126">
    <property type="protein sequence ID" value="JAT67810.1"/>
    <property type="molecule type" value="Transcribed_RNA"/>
</dbReference>
<dbReference type="PANTHER" id="PTHR35297">
    <property type="entry name" value="PROTEIN, PUTATIVE-RELATED"/>
    <property type="match status" value="1"/>
</dbReference>